<feature type="chain" id="PRO_5025681170" description="DUF6536 domain-containing protein" evidence="2">
    <location>
        <begin position="22"/>
        <end position="573"/>
    </location>
</feature>
<feature type="transmembrane region" description="Helical" evidence="1">
    <location>
        <begin position="309"/>
        <end position="334"/>
    </location>
</feature>
<accession>A0A6A7A3F8</accession>
<feature type="transmembrane region" description="Helical" evidence="1">
    <location>
        <begin position="420"/>
        <end position="444"/>
    </location>
</feature>
<sequence>MLSSLPLHLLFNSVIFTNLQANDYVVVPTMEDWLSGAKYNTSSFVGFSSGKADAVGALFDPYRPNLTDTSGDLPRYKNVSTELCLSQYNVQYTTLVGNVYIVQSQPTVWRNQTLWKLAVHNITGDFVWYTGSPPNPENYKWQNANTTFPYRSRPETVPSNGWRCPSRRNSTCNVEDEREVPSDKSKWAPYESPVRYCLVEQVPEICKLQFSFIIASVVIVSNLIKAGCIAWLLLRYKKHEALVTLGDAVASFLECVDLTTRGRCLQSKAEVERHFNGNTLARIDHMPDRVLKPQRFEPIRQKWSMAPSYGTWFAAYMFYFGAVLFGILAIIWSLDGMPSGLAKLWKVGFGSVNGKNLLSIGTSLMGSVLLANTPQVILSYLYITFNTLYTNMFIAREWATYLNQRKTLRVTAPIGQQRETYWLSVPFRFAIPMTILSGVFHWLASQSLFMVQITVTVWKSTGRVISVTDSISTCGFSPVAIILTTVIATAIAVGGIIMGRLKYPAGMPMAGSLSAAISAACHPSEEDIDAHLRPVQWGAVSHGLEFSGGNEPVGHCSFSSLPVELPITGRLYA</sequence>
<evidence type="ECO:0000256" key="1">
    <source>
        <dbReference type="SAM" id="Phobius"/>
    </source>
</evidence>
<reference evidence="4" key="1">
    <citation type="journal article" date="2020" name="Stud. Mycol.">
        <title>101 Dothideomycetes genomes: a test case for predicting lifestyles and emergence of pathogens.</title>
        <authorList>
            <person name="Haridas S."/>
            <person name="Albert R."/>
            <person name="Binder M."/>
            <person name="Bloem J."/>
            <person name="Labutti K."/>
            <person name="Salamov A."/>
            <person name="Andreopoulos B."/>
            <person name="Baker S."/>
            <person name="Barry K."/>
            <person name="Bills G."/>
            <person name="Bluhm B."/>
            <person name="Cannon C."/>
            <person name="Castanera R."/>
            <person name="Culley D."/>
            <person name="Daum C."/>
            <person name="Ezra D."/>
            <person name="Gonzalez J."/>
            <person name="Henrissat B."/>
            <person name="Kuo A."/>
            <person name="Liang C."/>
            <person name="Lipzen A."/>
            <person name="Lutzoni F."/>
            <person name="Magnuson J."/>
            <person name="Mondo S."/>
            <person name="Nolan M."/>
            <person name="Ohm R."/>
            <person name="Pangilinan J."/>
            <person name="Park H.-J."/>
            <person name="Ramirez L."/>
            <person name="Alfaro M."/>
            <person name="Sun H."/>
            <person name="Tritt A."/>
            <person name="Yoshinaga Y."/>
            <person name="Zwiers L.-H."/>
            <person name="Turgeon B."/>
            <person name="Goodwin S."/>
            <person name="Spatafora J."/>
            <person name="Crous P."/>
            <person name="Grigoriev I."/>
        </authorList>
    </citation>
    <scope>NUCLEOTIDE SEQUENCE</scope>
    <source>
        <strain evidence="4">CBS 113818</strain>
    </source>
</reference>
<gene>
    <name evidence="4" type="ORF">CC86DRAFT_292029</name>
</gene>
<proteinExistence type="predicted"/>
<feature type="transmembrane region" description="Helical" evidence="1">
    <location>
        <begin position="479"/>
        <end position="499"/>
    </location>
</feature>
<dbReference type="PANTHER" id="PTHR35395">
    <property type="entry name" value="DUF6536 DOMAIN-CONTAINING PROTEIN"/>
    <property type="match status" value="1"/>
</dbReference>
<protein>
    <recommendedName>
        <fullName evidence="3">DUF6536 domain-containing protein</fullName>
    </recommendedName>
</protein>
<evidence type="ECO:0000313" key="4">
    <source>
        <dbReference type="EMBL" id="KAF2827095.1"/>
    </source>
</evidence>
<keyword evidence="1" id="KW-1133">Transmembrane helix</keyword>
<feature type="domain" description="DUF6536" evidence="3">
    <location>
        <begin position="1"/>
        <end position="34"/>
    </location>
</feature>
<feature type="transmembrane region" description="Helical" evidence="1">
    <location>
        <begin position="377"/>
        <end position="399"/>
    </location>
</feature>
<keyword evidence="5" id="KW-1185">Reference proteome</keyword>
<dbReference type="AlphaFoldDB" id="A0A6A7A3F8"/>
<evidence type="ECO:0000256" key="2">
    <source>
        <dbReference type="SAM" id="SignalP"/>
    </source>
</evidence>
<dbReference type="OrthoDB" id="5429634at2759"/>
<name>A0A6A7A3F8_9PLEO</name>
<organism evidence="4 5">
    <name type="scientific">Ophiobolus disseminans</name>
    <dbReference type="NCBI Taxonomy" id="1469910"/>
    <lineage>
        <taxon>Eukaryota</taxon>
        <taxon>Fungi</taxon>
        <taxon>Dikarya</taxon>
        <taxon>Ascomycota</taxon>
        <taxon>Pezizomycotina</taxon>
        <taxon>Dothideomycetes</taxon>
        <taxon>Pleosporomycetidae</taxon>
        <taxon>Pleosporales</taxon>
        <taxon>Pleosporineae</taxon>
        <taxon>Phaeosphaeriaceae</taxon>
        <taxon>Ophiobolus</taxon>
    </lineage>
</organism>
<dbReference type="PANTHER" id="PTHR35395:SF1">
    <property type="entry name" value="DUF6536 DOMAIN-CONTAINING PROTEIN"/>
    <property type="match status" value="1"/>
</dbReference>
<dbReference type="InterPro" id="IPR046623">
    <property type="entry name" value="DUF6536"/>
</dbReference>
<keyword evidence="1" id="KW-0812">Transmembrane</keyword>
<evidence type="ECO:0000313" key="5">
    <source>
        <dbReference type="Proteomes" id="UP000799424"/>
    </source>
</evidence>
<keyword evidence="2" id="KW-0732">Signal</keyword>
<dbReference type="Proteomes" id="UP000799424">
    <property type="component" value="Unassembled WGS sequence"/>
</dbReference>
<evidence type="ECO:0000259" key="3">
    <source>
        <dbReference type="Pfam" id="PF20163"/>
    </source>
</evidence>
<feature type="signal peptide" evidence="2">
    <location>
        <begin position="1"/>
        <end position="21"/>
    </location>
</feature>
<dbReference type="Pfam" id="PF20163">
    <property type="entry name" value="DUF6536"/>
    <property type="match status" value="1"/>
</dbReference>
<keyword evidence="1" id="KW-0472">Membrane</keyword>
<dbReference type="EMBL" id="MU006225">
    <property type="protein sequence ID" value="KAF2827095.1"/>
    <property type="molecule type" value="Genomic_DNA"/>
</dbReference>
<feature type="transmembrane region" description="Helical" evidence="1">
    <location>
        <begin position="210"/>
        <end position="234"/>
    </location>
</feature>